<gene>
    <name evidence="7" type="ORF">CRU87_01795</name>
</gene>
<dbReference type="Proteomes" id="UP000289132">
    <property type="component" value="Unassembled WGS sequence"/>
</dbReference>
<evidence type="ECO:0000256" key="5">
    <source>
        <dbReference type="RuleBase" id="RU003693"/>
    </source>
</evidence>
<dbReference type="EMBL" id="PDKD01000001">
    <property type="protein sequence ID" value="RXJ93243.1"/>
    <property type="molecule type" value="Genomic_DNA"/>
</dbReference>
<dbReference type="InterPro" id="IPR050087">
    <property type="entry name" value="AON_synthase_class-II"/>
</dbReference>
<keyword evidence="4 5" id="KW-0663">Pyridoxal phosphate</keyword>
<evidence type="ECO:0000256" key="4">
    <source>
        <dbReference type="ARBA" id="ARBA00022898"/>
    </source>
</evidence>
<keyword evidence="8" id="KW-1185">Reference proteome</keyword>
<comment type="caution">
    <text evidence="7">The sequence shown here is derived from an EMBL/GenBank/DDBJ whole genome shotgun (WGS) entry which is preliminary data.</text>
</comment>
<evidence type="ECO:0000313" key="7">
    <source>
        <dbReference type="EMBL" id="RXJ93243.1"/>
    </source>
</evidence>
<comment type="similarity">
    <text evidence="2">Belongs to the class-II pyridoxal-phosphate-dependent aminotransferase family. BioF subfamily.</text>
</comment>
<dbReference type="PANTHER" id="PTHR13693:SF77">
    <property type="entry name" value="8-AMINO-7-OXONONANOATE SYNTHASE"/>
    <property type="match status" value="1"/>
</dbReference>
<dbReference type="PROSITE" id="PS00599">
    <property type="entry name" value="AA_TRANSFER_CLASS_2"/>
    <property type="match status" value="1"/>
</dbReference>
<protein>
    <submittedName>
        <fullName evidence="7">8-amino-7-oxononanoate synthase</fullName>
    </submittedName>
</protein>
<feature type="domain" description="Aminotransferase class I/classII large" evidence="6">
    <location>
        <begin position="28"/>
        <end position="346"/>
    </location>
</feature>
<dbReference type="InterPro" id="IPR001917">
    <property type="entry name" value="Aminotrans_II_pyridoxalP_BS"/>
</dbReference>
<evidence type="ECO:0000256" key="3">
    <source>
        <dbReference type="ARBA" id="ARBA00022679"/>
    </source>
</evidence>
<evidence type="ECO:0000256" key="1">
    <source>
        <dbReference type="ARBA" id="ARBA00001933"/>
    </source>
</evidence>
<dbReference type="Gene3D" id="3.90.1150.10">
    <property type="entry name" value="Aspartate Aminotransferase, domain 1"/>
    <property type="match status" value="1"/>
</dbReference>
<name>A0ABY0EZ56_9BACT</name>
<dbReference type="RefSeq" id="WP_115427626.1">
    <property type="nucleotide sequence ID" value="NZ_CP031367.1"/>
</dbReference>
<evidence type="ECO:0000259" key="6">
    <source>
        <dbReference type="Pfam" id="PF00155"/>
    </source>
</evidence>
<reference evidence="7 8" key="1">
    <citation type="submission" date="2017-10" db="EMBL/GenBank/DDBJ databases">
        <title>Genomics of the genus Arcobacter.</title>
        <authorList>
            <person name="Perez-Cataluna A."/>
            <person name="Figueras M.J."/>
        </authorList>
    </citation>
    <scope>NUCLEOTIDE SEQUENCE [LARGE SCALE GENOMIC DNA]</scope>
    <source>
        <strain evidence="7 8">LMG 25534</strain>
    </source>
</reference>
<accession>A0ABY0EZ56</accession>
<dbReference type="Pfam" id="PF00155">
    <property type="entry name" value="Aminotran_1_2"/>
    <property type="match status" value="1"/>
</dbReference>
<organism evidence="7 8">
    <name type="scientific">Aliarcobacter trophiarum LMG 25534</name>
    <dbReference type="NCBI Taxonomy" id="1032241"/>
    <lineage>
        <taxon>Bacteria</taxon>
        <taxon>Pseudomonadati</taxon>
        <taxon>Campylobacterota</taxon>
        <taxon>Epsilonproteobacteria</taxon>
        <taxon>Campylobacterales</taxon>
        <taxon>Arcobacteraceae</taxon>
        <taxon>Aliarcobacter</taxon>
    </lineage>
</organism>
<dbReference type="InterPro" id="IPR015422">
    <property type="entry name" value="PyrdxlP-dep_Trfase_small"/>
</dbReference>
<comment type="cofactor">
    <cofactor evidence="1 5">
        <name>pyridoxal 5'-phosphate</name>
        <dbReference type="ChEBI" id="CHEBI:597326"/>
    </cofactor>
</comment>
<sequence length="371" mass="41916">MESFLYKKELNIIEKSNRFRHRVVFNKNLLDLASNDYLGLAKNRILFKKAYKRVLKNHYYSPKASMLVNGYSNIHKKFEKLLCKVNGFESGVIVGSGFLANISMIEALVRKGDTLFIDEEYHASGILASRLLPSNQVITFLHNNEKDLESKLQNCDTKGRKIIAIEGVYSMSGNLAKKEIFLLANQYNSILIVDEAHSSGVIGENLLGIFDYYNIKIEENHIKMGTLGKAYGSYGAYILASKNIIEFLQNRAKPIIYSTAPSLFDTALGYESLKYILKNREALKQKIKENLSIIQSYLGISSKSLIIPILVNDNKKVLKIQNILKENGFLVGAIRQPTVKQAIIRLIAKIDINCDNLKKVSNLIKELNADK</sequence>
<evidence type="ECO:0000256" key="2">
    <source>
        <dbReference type="ARBA" id="ARBA00010008"/>
    </source>
</evidence>
<keyword evidence="3" id="KW-0808">Transferase</keyword>
<dbReference type="InterPro" id="IPR015424">
    <property type="entry name" value="PyrdxlP-dep_Trfase"/>
</dbReference>
<dbReference type="InterPro" id="IPR004839">
    <property type="entry name" value="Aminotransferase_I/II_large"/>
</dbReference>
<proteinExistence type="inferred from homology"/>
<dbReference type="PANTHER" id="PTHR13693">
    <property type="entry name" value="CLASS II AMINOTRANSFERASE/8-AMINO-7-OXONONANOATE SYNTHASE"/>
    <property type="match status" value="1"/>
</dbReference>
<dbReference type="InterPro" id="IPR015421">
    <property type="entry name" value="PyrdxlP-dep_Trfase_major"/>
</dbReference>
<dbReference type="Gene3D" id="3.40.640.10">
    <property type="entry name" value="Type I PLP-dependent aspartate aminotransferase-like (Major domain)"/>
    <property type="match status" value="1"/>
</dbReference>
<dbReference type="SUPFAM" id="SSF53383">
    <property type="entry name" value="PLP-dependent transferases"/>
    <property type="match status" value="1"/>
</dbReference>
<evidence type="ECO:0000313" key="8">
    <source>
        <dbReference type="Proteomes" id="UP000289132"/>
    </source>
</evidence>